<keyword evidence="2" id="KW-1185">Reference proteome</keyword>
<evidence type="ECO:0000313" key="1">
    <source>
        <dbReference type="EMBL" id="CAG8547095.1"/>
    </source>
</evidence>
<comment type="caution">
    <text evidence="1">The sequence shown here is derived from an EMBL/GenBank/DDBJ whole genome shotgun (WGS) entry which is preliminary data.</text>
</comment>
<dbReference type="Proteomes" id="UP000789901">
    <property type="component" value="Unassembled WGS sequence"/>
</dbReference>
<proteinExistence type="predicted"/>
<reference evidence="1 2" key="1">
    <citation type="submission" date="2021-06" db="EMBL/GenBank/DDBJ databases">
        <authorList>
            <person name="Kallberg Y."/>
            <person name="Tangrot J."/>
            <person name="Rosling A."/>
        </authorList>
    </citation>
    <scope>NUCLEOTIDE SEQUENCE [LARGE SCALE GENOMIC DNA]</scope>
    <source>
        <strain evidence="1 2">120-4 pot B 10/14</strain>
    </source>
</reference>
<accession>A0ABN7UA47</accession>
<organism evidence="1 2">
    <name type="scientific">Gigaspora margarita</name>
    <dbReference type="NCBI Taxonomy" id="4874"/>
    <lineage>
        <taxon>Eukaryota</taxon>
        <taxon>Fungi</taxon>
        <taxon>Fungi incertae sedis</taxon>
        <taxon>Mucoromycota</taxon>
        <taxon>Glomeromycotina</taxon>
        <taxon>Glomeromycetes</taxon>
        <taxon>Diversisporales</taxon>
        <taxon>Gigasporaceae</taxon>
        <taxon>Gigaspora</taxon>
    </lineage>
</organism>
<gene>
    <name evidence="1" type="ORF">GMARGA_LOCUS4373</name>
</gene>
<sequence>MKDKVLLKVKGEVLPKVKYLCLDPSGTGTTGIFFFQVNGTVGLYKLIGGIVALKYVFNFIQEINSIAVNQVKPFKDKLFRGQEQIENLTCQVGRGKVMFCDKCSEILEEDEKCGRCEKNNFLDLSSLDLSPVCLGFLPTEETFGRTIMAMGQLFNDQRRR</sequence>
<name>A0ABN7UA47_GIGMA</name>
<evidence type="ECO:0000313" key="2">
    <source>
        <dbReference type="Proteomes" id="UP000789901"/>
    </source>
</evidence>
<protein>
    <submittedName>
        <fullName evidence="1">39220_t:CDS:1</fullName>
    </submittedName>
</protein>
<dbReference type="EMBL" id="CAJVQB010001709">
    <property type="protein sequence ID" value="CAG8547095.1"/>
    <property type="molecule type" value="Genomic_DNA"/>
</dbReference>